<dbReference type="InterPro" id="IPR023346">
    <property type="entry name" value="Lysozyme-like_dom_sf"/>
</dbReference>
<evidence type="ECO:0000313" key="3">
    <source>
        <dbReference type="Proteomes" id="UP001055057"/>
    </source>
</evidence>
<proteinExistence type="predicted"/>
<comment type="caution">
    <text evidence="2">The sequence shown here is derived from an EMBL/GenBank/DDBJ whole genome shotgun (WGS) entry which is preliminary data.</text>
</comment>
<gene>
    <name evidence="2" type="ORF">MPOCJGCO_3815</name>
</gene>
<keyword evidence="3" id="KW-1185">Reference proteome</keyword>
<dbReference type="Pfam" id="PF00182">
    <property type="entry name" value="Glyco_hydro_19"/>
    <property type="match status" value="1"/>
</dbReference>
<name>A0ABQ4U4D3_9HYPH</name>
<accession>A0ABQ4U4D3</accession>
<dbReference type="Proteomes" id="UP001055057">
    <property type="component" value="Unassembled WGS sequence"/>
</dbReference>
<feature type="domain" description="Glycoside hydrolase family 19 catalytic" evidence="1">
    <location>
        <begin position="46"/>
        <end position="141"/>
    </location>
</feature>
<dbReference type="RefSeq" id="WP_238184255.1">
    <property type="nucleotide sequence ID" value="NZ_BPRB01000238.1"/>
</dbReference>
<dbReference type="SUPFAM" id="SSF53955">
    <property type="entry name" value="Lysozyme-like"/>
    <property type="match status" value="1"/>
</dbReference>
<protein>
    <recommendedName>
        <fullName evidence="1">Glycoside hydrolase family 19 catalytic domain-containing protein</fullName>
    </recommendedName>
</protein>
<dbReference type="InterPro" id="IPR000726">
    <property type="entry name" value="Glyco_hydro_19_cat"/>
</dbReference>
<organism evidence="2 3">
    <name type="scientific">Methylobacterium trifolii</name>
    <dbReference type="NCBI Taxonomy" id="1003092"/>
    <lineage>
        <taxon>Bacteria</taxon>
        <taxon>Pseudomonadati</taxon>
        <taxon>Pseudomonadota</taxon>
        <taxon>Alphaproteobacteria</taxon>
        <taxon>Hyphomicrobiales</taxon>
        <taxon>Methylobacteriaceae</taxon>
        <taxon>Methylobacterium</taxon>
    </lineage>
</organism>
<evidence type="ECO:0000259" key="1">
    <source>
        <dbReference type="Pfam" id="PF00182"/>
    </source>
</evidence>
<reference evidence="2" key="2">
    <citation type="submission" date="2021-08" db="EMBL/GenBank/DDBJ databases">
        <authorList>
            <person name="Tani A."/>
            <person name="Ola A."/>
            <person name="Ogura Y."/>
            <person name="Katsura K."/>
            <person name="Hayashi T."/>
        </authorList>
    </citation>
    <scope>NUCLEOTIDE SEQUENCE</scope>
    <source>
        <strain evidence="2">DSM 23632</strain>
    </source>
</reference>
<dbReference type="Gene3D" id="1.10.530.10">
    <property type="match status" value="1"/>
</dbReference>
<reference evidence="2" key="1">
    <citation type="journal article" date="2021" name="Front. Microbiol.">
        <title>Comprehensive Comparative Genomics and Phenotyping of Methylobacterium Species.</title>
        <authorList>
            <person name="Alessa O."/>
            <person name="Ogura Y."/>
            <person name="Fujitani Y."/>
            <person name="Takami H."/>
            <person name="Hayashi T."/>
            <person name="Sahin N."/>
            <person name="Tani A."/>
        </authorList>
    </citation>
    <scope>NUCLEOTIDE SEQUENCE</scope>
    <source>
        <strain evidence="2">DSM 23632</strain>
    </source>
</reference>
<dbReference type="EMBL" id="BPRB01000238">
    <property type="protein sequence ID" value="GJE61692.1"/>
    <property type="molecule type" value="Genomic_DNA"/>
</dbReference>
<sequence>MAASLDRAAFFAAARADLFGGSLSQAQVDGIERLIAAFTLYGSGDRRHLAYILATSYHETGRRMMPVREGFAATDAAARAAVAGLYAKGKISQNYALPNARGQSFYGRGDVQLTFEANYRRMGQVLGLDLVAFPDLVLEPATSARVIVEGMLRGISGRGDFSGKALEDYIDGDRCDYVQARRVVNILDKAAQIASYAGDFEHALVVAGMPRNAAVTDAVGKPIPVGPVETKPLAPIPVLPPPAVVAKPNLLKRISDWVDERFGARS</sequence>
<evidence type="ECO:0000313" key="2">
    <source>
        <dbReference type="EMBL" id="GJE61692.1"/>
    </source>
</evidence>